<keyword evidence="5" id="KW-1015">Disulfide bond</keyword>
<dbReference type="Pfam" id="PF00059">
    <property type="entry name" value="Lectin_C"/>
    <property type="match status" value="1"/>
</dbReference>
<dbReference type="Proteomes" id="UP000735302">
    <property type="component" value="Unassembled WGS sequence"/>
</dbReference>
<evidence type="ECO:0000259" key="6">
    <source>
        <dbReference type="PROSITE" id="PS50041"/>
    </source>
</evidence>
<accession>A0AAV3Y5W7</accession>
<dbReference type="EMBL" id="BLXT01000492">
    <property type="protein sequence ID" value="GFN77572.1"/>
    <property type="molecule type" value="Genomic_DNA"/>
</dbReference>
<dbReference type="InterPro" id="IPR016186">
    <property type="entry name" value="C-type_lectin-like/link_sf"/>
</dbReference>
<comment type="subcellular location">
    <subcellularLocation>
        <location evidence="1">Secreted</location>
    </subcellularLocation>
</comment>
<keyword evidence="4" id="KW-0430">Lectin</keyword>
<feature type="domain" description="C-type lectin" evidence="6">
    <location>
        <begin position="204"/>
        <end position="321"/>
    </location>
</feature>
<keyword evidence="3" id="KW-0732">Signal</keyword>
<evidence type="ECO:0000256" key="1">
    <source>
        <dbReference type="ARBA" id="ARBA00004613"/>
    </source>
</evidence>
<proteinExistence type="predicted"/>
<dbReference type="SUPFAM" id="SSF56436">
    <property type="entry name" value="C-type lectin-like"/>
    <property type="match status" value="1"/>
</dbReference>
<dbReference type="PROSITE" id="PS00615">
    <property type="entry name" value="C_TYPE_LECTIN_1"/>
    <property type="match status" value="1"/>
</dbReference>
<dbReference type="InterPro" id="IPR016187">
    <property type="entry name" value="CTDL_fold"/>
</dbReference>
<dbReference type="PROSITE" id="PS50041">
    <property type="entry name" value="C_TYPE_LECTIN_2"/>
    <property type="match status" value="1"/>
</dbReference>
<organism evidence="7 8">
    <name type="scientific">Plakobranchus ocellatus</name>
    <dbReference type="NCBI Taxonomy" id="259542"/>
    <lineage>
        <taxon>Eukaryota</taxon>
        <taxon>Metazoa</taxon>
        <taxon>Spiralia</taxon>
        <taxon>Lophotrochozoa</taxon>
        <taxon>Mollusca</taxon>
        <taxon>Gastropoda</taxon>
        <taxon>Heterobranchia</taxon>
        <taxon>Euthyneura</taxon>
        <taxon>Panpulmonata</taxon>
        <taxon>Sacoglossa</taxon>
        <taxon>Placobranchoidea</taxon>
        <taxon>Plakobranchidae</taxon>
        <taxon>Plakobranchus</taxon>
    </lineage>
</organism>
<dbReference type="AlphaFoldDB" id="A0AAV3Y5W7"/>
<evidence type="ECO:0000256" key="2">
    <source>
        <dbReference type="ARBA" id="ARBA00022525"/>
    </source>
</evidence>
<dbReference type="PANTHER" id="PTHR22799:SF1">
    <property type="entry name" value="C-TYPE LECTIN DOMAIN FAMILY 11 MEMBER A"/>
    <property type="match status" value="1"/>
</dbReference>
<evidence type="ECO:0000256" key="3">
    <source>
        <dbReference type="ARBA" id="ARBA00022729"/>
    </source>
</evidence>
<evidence type="ECO:0000313" key="7">
    <source>
        <dbReference type="EMBL" id="GFN77572.1"/>
    </source>
</evidence>
<dbReference type="GO" id="GO:0005615">
    <property type="term" value="C:extracellular space"/>
    <property type="evidence" value="ECO:0007669"/>
    <property type="project" value="TreeGrafter"/>
</dbReference>
<gene>
    <name evidence="7" type="ORF">PoB_000407800</name>
</gene>
<evidence type="ECO:0000256" key="4">
    <source>
        <dbReference type="ARBA" id="ARBA00022734"/>
    </source>
</evidence>
<dbReference type="GO" id="GO:0030246">
    <property type="term" value="F:carbohydrate binding"/>
    <property type="evidence" value="ECO:0007669"/>
    <property type="project" value="UniProtKB-KW"/>
</dbReference>
<dbReference type="InterPro" id="IPR018378">
    <property type="entry name" value="C-type_lectin_CS"/>
</dbReference>
<keyword evidence="2" id="KW-0964">Secreted</keyword>
<dbReference type="PANTHER" id="PTHR22799">
    <property type="entry name" value="TETRANECTIN-RELATED"/>
    <property type="match status" value="1"/>
</dbReference>
<dbReference type="Gene3D" id="3.10.100.10">
    <property type="entry name" value="Mannose-Binding Protein A, subunit A"/>
    <property type="match status" value="1"/>
</dbReference>
<protein>
    <submittedName>
        <fullName evidence="7">Cd209 antigen</fullName>
    </submittedName>
</protein>
<dbReference type="SMART" id="SM00034">
    <property type="entry name" value="CLECT"/>
    <property type="match status" value="1"/>
</dbReference>
<keyword evidence="8" id="KW-1185">Reference proteome</keyword>
<name>A0AAV3Y5W7_9GAST</name>
<dbReference type="GO" id="GO:0008083">
    <property type="term" value="F:growth factor activity"/>
    <property type="evidence" value="ECO:0007669"/>
    <property type="project" value="TreeGrafter"/>
</dbReference>
<dbReference type="InterPro" id="IPR051663">
    <property type="entry name" value="CLec_Tetranectin-domain"/>
</dbReference>
<reference evidence="7 8" key="1">
    <citation type="journal article" date="2021" name="Elife">
        <title>Chloroplast acquisition without the gene transfer in kleptoplastic sea slugs, Plakobranchus ocellatus.</title>
        <authorList>
            <person name="Maeda T."/>
            <person name="Takahashi S."/>
            <person name="Yoshida T."/>
            <person name="Shimamura S."/>
            <person name="Takaki Y."/>
            <person name="Nagai Y."/>
            <person name="Toyoda A."/>
            <person name="Suzuki Y."/>
            <person name="Arimoto A."/>
            <person name="Ishii H."/>
            <person name="Satoh N."/>
            <person name="Nishiyama T."/>
            <person name="Hasebe M."/>
            <person name="Maruyama T."/>
            <person name="Minagawa J."/>
            <person name="Obokata J."/>
            <person name="Shigenobu S."/>
        </authorList>
    </citation>
    <scope>NUCLEOTIDE SEQUENCE [LARGE SCALE GENOMIC DNA]</scope>
</reference>
<evidence type="ECO:0000313" key="8">
    <source>
        <dbReference type="Proteomes" id="UP000735302"/>
    </source>
</evidence>
<dbReference type="InterPro" id="IPR001304">
    <property type="entry name" value="C-type_lectin-like"/>
</dbReference>
<evidence type="ECO:0000256" key="5">
    <source>
        <dbReference type="ARBA" id="ARBA00023157"/>
    </source>
</evidence>
<sequence>MVTSTGEDKVEVRVTRPPYAFRDKYPLTVGCVFKSAGTEIKTQAVLRLLRTRAGLKPDYKIIAAVKPSGVRNGLSRDASIRGEIKQGGESYLSVKFPAPGDGYCYYYRCVAIGKNSQGQYKHRYRTYLVNDKNSRSCKKPAPAPTPAAATTKAPAVSGSDCSSCQAVKDLQKEVQDNALKIQKLQALLLQASPLKENYLFSGIFDGSVYLLSKKSEPFDLKSKNDQCEEAGGNLVELDSKEEQDFVAQFAKAAGRDIVGVGASDVDKEGTFVQYNSKKPLPKLEWRKGEPNNYGGRENCVNINIYGLNDFTCSRSARYLCEIPLL</sequence>
<comment type="caution">
    <text evidence="7">The sequence shown here is derived from an EMBL/GenBank/DDBJ whole genome shotgun (WGS) entry which is preliminary data.</text>
</comment>